<dbReference type="EMBL" id="CAIJ01000560">
    <property type="protein sequence ID" value="CCI04853.1"/>
    <property type="molecule type" value="Genomic_DNA"/>
</dbReference>
<organism evidence="1 2">
    <name type="scientific">Microcystis aeruginosa PCC 9443</name>
    <dbReference type="NCBI Taxonomy" id="1160281"/>
    <lineage>
        <taxon>Bacteria</taxon>
        <taxon>Bacillati</taxon>
        <taxon>Cyanobacteriota</taxon>
        <taxon>Cyanophyceae</taxon>
        <taxon>Oscillatoriophycideae</taxon>
        <taxon>Chroococcales</taxon>
        <taxon>Microcystaceae</taxon>
        <taxon>Microcystis</taxon>
    </lineage>
</organism>
<name>I4GA92_MICAE</name>
<evidence type="ECO:0000313" key="2">
    <source>
        <dbReference type="Proteomes" id="UP000003480"/>
    </source>
</evidence>
<dbReference type="AlphaFoldDB" id="I4GA92"/>
<evidence type="ECO:0000313" key="1">
    <source>
        <dbReference type="EMBL" id="CCI04853.1"/>
    </source>
</evidence>
<proteinExistence type="predicted"/>
<reference evidence="1 2" key="1">
    <citation type="submission" date="2012-04" db="EMBL/GenBank/DDBJ databases">
        <authorList>
            <person name="Genoscope - CEA"/>
        </authorList>
    </citation>
    <scope>NUCLEOTIDE SEQUENCE [LARGE SCALE GENOMIC DNA]</scope>
    <source>
        <strain evidence="1 2">9443</strain>
    </source>
</reference>
<sequence length="40" mass="4408">MGKTLHPPAPPKNFLPQTLIKRLLTVLRLAINLDKAMSGL</sequence>
<dbReference type="HOGENOM" id="CLU_3292425_0_0_3"/>
<gene>
    <name evidence="1" type="ORF">MICAC_6020004</name>
</gene>
<accession>I4GA92</accession>
<comment type="caution">
    <text evidence="1">The sequence shown here is derived from an EMBL/GenBank/DDBJ whole genome shotgun (WGS) entry which is preliminary data.</text>
</comment>
<protein>
    <submittedName>
        <fullName evidence="1">Uncharacterized protein</fullName>
    </submittedName>
</protein>
<dbReference type="Proteomes" id="UP000003480">
    <property type="component" value="Unassembled WGS sequence"/>
</dbReference>